<feature type="signal peptide" evidence="1">
    <location>
        <begin position="1"/>
        <end position="23"/>
    </location>
</feature>
<keyword evidence="4" id="KW-1185">Reference proteome</keyword>
<sequence>MRSGRAITAALVALALAPGTWLRSDVPPKNDTAPIYVNALSVAQKTVGPFRIEGVWELVSDNDYAGGYSALTFLGEGQLLAGSDTGYRLAFRTPVPGEDSVIPAEAVGTLGGSNMLDKRDVDLEALTRDPRTGTIWSAFERTNSIQRYDSQMRPTGRVVPPAMIGWEANSGPETMARLPDGRSLVIAEGTNGWLSNSHDALLYMGDPVEGADAIRFTLASPYGYRPVDAAMLDERRVLILLRNFDPALPPDFTSAIAVGDVTEIAEGEEWSVEVIAQIEPPLPSDNLEGMAVAPGSDGVSEVWLIADDNFGAFQRTLLYKLSLPADF</sequence>
<dbReference type="EMBL" id="JABWGV010000002">
    <property type="protein sequence ID" value="NVD44515.1"/>
    <property type="molecule type" value="Genomic_DNA"/>
</dbReference>
<dbReference type="RefSeq" id="WP_176266840.1">
    <property type="nucleotide sequence ID" value="NZ_JABWGV010000002.1"/>
</dbReference>
<evidence type="ECO:0000313" key="3">
    <source>
        <dbReference type="EMBL" id="NVD44515.1"/>
    </source>
</evidence>
<evidence type="ECO:0000313" key="4">
    <source>
        <dbReference type="Proteomes" id="UP000561438"/>
    </source>
</evidence>
<proteinExistence type="predicted"/>
<dbReference type="AlphaFoldDB" id="A0A850H5U7"/>
<evidence type="ECO:0000259" key="2">
    <source>
        <dbReference type="Pfam" id="PF13449"/>
    </source>
</evidence>
<dbReference type="InterPro" id="IPR027372">
    <property type="entry name" value="Phytase-like_dom"/>
</dbReference>
<feature type="domain" description="Phytase-like" evidence="2">
    <location>
        <begin position="66"/>
        <end position="310"/>
    </location>
</feature>
<dbReference type="Proteomes" id="UP000561438">
    <property type="component" value="Unassembled WGS sequence"/>
</dbReference>
<gene>
    <name evidence="3" type="ORF">HUV48_05720</name>
</gene>
<feature type="chain" id="PRO_5032826168" evidence="1">
    <location>
        <begin position="24"/>
        <end position="327"/>
    </location>
</feature>
<dbReference type="InterPro" id="IPR014567">
    <property type="entry name" value="UCP031900"/>
</dbReference>
<name>A0A850H5U7_9SPHN</name>
<accession>A0A850H5U7</accession>
<dbReference type="Pfam" id="PF13449">
    <property type="entry name" value="Phytase-like"/>
    <property type="match status" value="1"/>
</dbReference>
<organism evidence="3 4">
    <name type="scientific">Qipengyuania atrilutea</name>
    <dbReference type="NCBI Taxonomy" id="2744473"/>
    <lineage>
        <taxon>Bacteria</taxon>
        <taxon>Pseudomonadati</taxon>
        <taxon>Pseudomonadota</taxon>
        <taxon>Alphaproteobacteria</taxon>
        <taxon>Sphingomonadales</taxon>
        <taxon>Erythrobacteraceae</taxon>
        <taxon>Qipengyuania</taxon>
    </lineage>
</organism>
<keyword evidence="1" id="KW-0732">Signal</keyword>
<reference evidence="3 4" key="1">
    <citation type="submission" date="2020-06" db="EMBL/GenBank/DDBJ databases">
        <title>Altererythrobacter sp. HHU K3-1.</title>
        <authorList>
            <person name="Zhang D."/>
            <person name="Xue H."/>
        </authorList>
    </citation>
    <scope>NUCLEOTIDE SEQUENCE [LARGE SCALE GENOMIC DNA]</scope>
    <source>
        <strain evidence="3 4">HHU K3-1</strain>
    </source>
</reference>
<dbReference type="PIRSF" id="PIRSF031900">
    <property type="entry name" value="UCP031900"/>
    <property type="match status" value="1"/>
</dbReference>
<evidence type="ECO:0000256" key="1">
    <source>
        <dbReference type="SAM" id="SignalP"/>
    </source>
</evidence>
<comment type="caution">
    <text evidence="3">The sequence shown here is derived from an EMBL/GenBank/DDBJ whole genome shotgun (WGS) entry which is preliminary data.</text>
</comment>
<protein>
    <submittedName>
        <fullName evidence="3">Esterase-like activity of phytase family protein</fullName>
    </submittedName>
</protein>